<feature type="region of interest" description="Disordered" evidence="1">
    <location>
        <begin position="1"/>
        <end position="80"/>
    </location>
</feature>
<accession>A0ABQ0GP66</accession>
<sequence>MKGSAKNTPSLHSTPSSSSLGTTNTAKPDQPGINNAPPNGQTKQGEAGQASKPQTPQRYVYYERTGVPNPDAQPKPKSKLSRFLSRFQSPAVKSTLAARERQKLEEERRGVKIYTPLGAPSGGKAWAAEALG</sequence>
<evidence type="ECO:0000313" key="2">
    <source>
        <dbReference type="EMBL" id="GAB1319529.1"/>
    </source>
</evidence>
<feature type="compositionally biased region" description="Polar residues" evidence="1">
    <location>
        <begin position="32"/>
        <end position="44"/>
    </location>
</feature>
<dbReference type="EMBL" id="BAAFSV010000005">
    <property type="protein sequence ID" value="GAB1319529.1"/>
    <property type="molecule type" value="Genomic_DNA"/>
</dbReference>
<protein>
    <submittedName>
        <fullName evidence="2">Uncharacterized protein</fullName>
    </submittedName>
</protein>
<name>A0ABQ0GP66_9PEZI</name>
<feature type="compositionally biased region" description="Low complexity" evidence="1">
    <location>
        <begin position="7"/>
        <end position="25"/>
    </location>
</feature>
<evidence type="ECO:0000256" key="1">
    <source>
        <dbReference type="SAM" id="MobiDB-lite"/>
    </source>
</evidence>
<dbReference type="Proteomes" id="UP001628179">
    <property type="component" value="Unassembled WGS sequence"/>
</dbReference>
<keyword evidence="3" id="KW-1185">Reference proteome</keyword>
<comment type="caution">
    <text evidence="2">The sequence shown here is derived from an EMBL/GenBank/DDBJ whole genome shotgun (WGS) entry which is preliminary data.</text>
</comment>
<dbReference type="GeneID" id="98180481"/>
<organism evidence="2 3">
    <name type="scientific">Madurella fahalii</name>
    <dbReference type="NCBI Taxonomy" id="1157608"/>
    <lineage>
        <taxon>Eukaryota</taxon>
        <taxon>Fungi</taxon>
        <taxon>Dikarya</taxon>
        <taxon>Ascomycota</taxon>
        <taxon>Pezizomycotina</taxon>
        <taxon>Sordariomycetes</taxon>
        <taxon>Sordariomycetidae</taxon>
        <taxon>Sordariales</taxon>
        <taxon>Sordariales incertae sedis</taxon>
        <taxon>Madurella</taxon>
    </lineage>
</organism>
<reference evidence="2 3" key="1">
    <citation type="submission" date="2024-09" db="EMBL/GenBank/DDBJ databases">
        <title>Itraconazole resistance in Madurella fahalii resulting from another homologue of gene encoding cytochrome P450 14-alpha sterol demethylase (CYP51).</title>
        <authorList>
            <person name="Yoshioka I."/>
            <person name="Fahal A.H."/>
            <person name="Kaneko S."/>
            <person name="Yaguchi T."/>
        </authorList>
    </citation>
    <scope>NUCLEOTIDE SEQUENCE [LARGE SCALE GENOMIC DNA]</scope>
    <source>
        <strain evidence="2 3">IFM 68171</strain>
    </source>
</reference>
<evidence type="ECO:0000313" key="3">
    <source>
        <dbReference type="Proteomes" id="UP001628179"/>
    </source>
</evidence>
<proteinExistence type="predicted"/>
<dbReference type="RefSeq" id="XP_070921259.1">
    <property type="nucleotide sequence ID" value="XM_071065158.1"/>
</dbReference>
<gene>
    <name evidence="2" type="ORF">MFIFM68171_09739</name>
</gene>